<gene>
    <name evidence="3" type="ORF">CACET_c08420</name>
</gene>
<dbReference type="Proteomes" id="UP000035704">
    <property type="component" value="Chromosome"/>
</dbReference>
<dbReference type="GO" id="GO:0006310">
    <property type="term" value="P:DNA recombination"/>
    <property type="evidence" value="ECO:0007669"/>
    <property type="project" value="UniProtKB-KW"/>
</dbReference>
<dbReference type="Pfam" id="PF00589">
    <property type="entry name" value="Phage_integrase"/>
    <property type="match status" value="1"/>
</dbReference>
<dbReference type="OrthoDB" id="9785687at2"/>
<evidence type="ECO:0000256" key="2">
    <source>
        <dbReference type="ARBA" id="ARBA00023172"/>
    </source>
</evidence>
<protein>
    <submittedName>
        <fullName evidence="3">Integrase family protein</fullName>
    </submittedName>
</protein>
<reference evidence="3 4" key="1">
    <citation type="submission" date="2014-10" db="EMBL/GenBank/DDBJ databases">
        <title>Genome sequence of Clostridium aceticum DSM 1496.</title>
        <authorList>
            <person name="Poehlein A."/>
            <person name="Schiel-Bengelsdorf B."/>
            <person name="Gottschalk G."/>
            <person name="Duerre P."/>
            <person name="Daniel R."/>
        </authorList>
    </citation>
    <scope>NUCLEOTIDE SEQUENCE [LARGE SCALE GENOMIC DNA]</scope>
    <source>
        <strain evidence="3 4">DSM 1496</strain>
    </source>
</reference>
<dbReference type="InterPro" id="IPR013762">
    <property type="entry name" value="Integrase-like_cat_sf"/>
</dbReference>
<dbReference type="EMBL" id="CP009687">
    <property type="protein sequence ID" value="AKL94351.1"/>
    <property type="molecule type" value="Genomic_DNA"/>
</dbReference>
<evidence type="ECO:0000256" key="1">
    <source>
        <dbReference type="ARBA" id="ARBA00023125"/>
    </source>
</evidence>
<evidence type="ECO:0000313" key="4">
    <source>
        <dbReference type="Proteomes" id="UP000035704"/>
    </source>
</evidence>
<organism evidence="3 4">
    <name type="scientific">Clostridium aceticum</name>
    <dbReference type="NCBI Taxonomy" id="84022"/>
    <lineage>
        <taxon>Bacteria</taxon>
        <taxon>Bacillati</taxon>
        <taxon>Bacillota</taxon>
        <taxon>Clostridia</taxon>
        <taxon>Eubacteriales</taxon>
        <taxon>Clostridiaceae</taxon>
        <taxon>Clostridium</taxon>
    </lineage>
</organism>
<keyword evidence="1" id="KW-0238">DNA-binding</keyword>
<dbReference type="Gene3D" id="1.10.443.10">
    <property type="entry name" value="Intergrase catalytic core"/>
    <property type="match status" value="1"/>
</dbReference>
<sequence>MYQDYDKAVEKVMEYLERNHYTSSIVRTYQRCFRLIKEFFKKNHDYYSHELAMEWLASVTPGLCKSTFKTYRLALSRINAAYKNQEIVNTKAVYQSQQNYQNLDPWCRHLLDEFLEKMSSSYVVSFLQTLKIAGARFLTYTTRHGVSRPEDISHHIVANYYYDDRHDSYKSKDVYNGCIRMFLRYLVALGIIRSSIPLMLDKFTLARMVFIEELPKTEQENFHQDYSQILFSAEEFYTRLGEVSFLVVQQKYSLTMRRTFHNAWKELFIFLEANELGYSKEIALTWASYMKNYTLQWKTFRRAMKLFEQYLKTGSLQPKTVYTYQSDPADDLPKWCKTDYDLFMLHKKKEGVAVSTLSMYRSSCLRFLFYLERTGIASWDIVTPEVIKEFHYTDPHNTPEGKNAYAAKIRAFLDYLSEAEQVPFTLQLALSNECAPQVTIIKTLDDDELSVIYQYKEVSHKVMQLRNTAMVLLGLRMGFRASDITKLKLSDISWLQQTISVQQQKTDRFLKLPMPTEVGNSLYRYITMGRPETSCEYVFVAHRVPYDRLHRGVCLKALNHVLNKNSHGFHITRRTFASRMLQKDTNPEMIAEALGHSDDTTVMKYLSTNGEKMRQCAIPLAEITVKGGLLT</sequence>
<dbReference type="InterPro" id="IPR050090">
    <property type="entry name" value="Tyrosine_recombinase_XerCD"/>
</dbReference>
<dbReference type="PATRIC" id="fig|84022.5.peg.2483"/>
<name>A0A0D8IEC0_9CLOT</name>
<evidence type="ECO:0000313" key="3">
    <source>
        <dbReference type="EMBL" id="AKL94351.1"/>
    </source>
</evidence>
<dbReference type="InterPro" id="IPR044068">
    <property type="entry name" value="CB"/>
</dbReference>
<proteinExistence type="predicted"/>
<accession>A0A0D8IEC0</accession>
<dbReference type="PROSITE" id="PS51898">
    <property type="entry name" value="TYR_RECOMBINASE"/>
    <property type="match status" value="1"/>
</dbReference>
<dbReference type="SUPFAM" id="SSF56349">
    <property type="entry name" value="DNA breaking-rejoining enzymes"/>
    <property type="match status" value="1"/>
</dbReference>
<dbReference type="STRING" id="84022.CACET_c08420"/>
<dbReference type="RefSeq" id="WP_044823498.1">
    <property type="nucleotide sequence ID" value="NZ_CP009687.1"/>
</dbReference>
<dbReference type="GO" id="GO:0015074">
    <property type="term" value="P:DNA integration"/>
    <property type="evidence" value="ECO:0007669"/>
    <property type="project" value="InterPro"/>
</dbReference>
<keyword evidence="4" id="KW-1185">Reference proteome</keyword>
<dbReference type="InterPro" id="IPR011010">
    <property type="entry name" value="DNA_brk_join_enz"/>
</dbReference>
<keyword evidence="2" id="KW-0233">DNA recombination</keyword>
<dbReference type="PANTHER" id="PTHR30349">
    <property type="entry name" value="PHAGE INTEGRASE-RELATED"/>
    <property type="match status" value="1"/>
</dbReference>
<dbReference type="PROSITE" id="PS51900">
    <property type="entry name" value="CB"/>
    <property type="match status" value="1"/>
</dbReference>
<dbReference type="InterPro" id="IPR010998">
    <property type="entry name" value="Integrase_recombinase_N"/>
</dbReference>
<dbReference type="Gene3D" id="1.10.150.130">
    <property type="match status" value="1"/>
</dbReference>
<dbReference type="KEGG" id="cace:CACET_c08420"/>
<dbReference type="PANTHER" id="PTHR30349:SF90">
    <property type="entry name" value="TYROSINE RECOMBINASE XERD"/>
    <property type="match status" value="1"/>
</dbReference>
<dbReference type="GO" id="GO:0003677">
    <property type="term" value="F:DNA binding"/>
    <property type="evidence" value="ECO:0007669"/>
    <property type="project" value="UniProtKB-UniRule"/>
</dbReference>
<dbReference type="InterPro" id="IPR002104">
    <property type="entry name" value="Integrase_catalytic"/>
</dbReference>
<dbReference type="AlphaFoldDB" id="A0A0D8IEC0"/>